<reference evidence="3" key="1">
    <citation type="journal article" date="2019" name="Int. J. Syst. Evol. Microbiol.">
        <title>The Global Catalogue of Microorganisms (GCM) 10K type strain sequencing project: providing services to taxonomists for standard genome sequencing and annotation.</title>
        <authorList>
            <consortium name="The Broad Institute Genomics Platform"/>
            <consortium name="The Broad Institute Genome Sequencing Center for Infectious Disease"/>
            <person name="Wu L."/>
            <person name="Ma J."/>
        </authorList>
    </citation>
    <scope>NUCLEOTIDE SEQUENCE [LARGE SCALE GENOMIC DNA]</scope>
    <source>
        <strain evidence="3">JCM 6305</strain>
    </source>
</reference>
<dbReference type="Proteomes" id="UP001501638">
    <property type="component" value="Unassembled WGS sequence"/>
</dbReference>
<accession>A0ABP5WMN0</accession>
<proteinExistence type="predicted"/>
<keyword evidence="3" id="KW-1185">Reference proteome</keyword>
<dbReference type="EMBL" id="BAAASZ010000009">
    <property type="protein sequence ID" value="GAA2431266.1"/>
    <property type="molecule type" value="Genomic_DNA"/>
</dbReference>
<sequence>MSGRHQTWQKGCRSLRLPDNFADYTDQAAQCQHPPAGSGSLVDGKETTDRDGAVPAASRTAGRLDQGPSATVPRPLSSGLLGSPRVSSGRPDAVHPYGPPRARSTERTVPMS</sequence>
<organism evidence="2 3">
    <name type="scientific">Streptomyces macrosporus</name>
    <dbReference type="NCBI Taxonomy" id="44032"/>
    <lineage>
        <taxon>Bacteria</taxon>
        <taxon>Bacillati</taxon>
        <taxon>Actinomycetota</taxon>
        <taxon>Actinomycetes</taxon>
        <taxon>Kitasatosporales</taxon>
        <taxon>Streptomycetaceae</taxon>
        <taxon>Streptomyces</taxon>
    </lineage>
</organism>
<evidence type="ECO:0000313" key="3">
    <source>
        <dbReference type="Proteomes" id="UP001501638"/>
    </source>
</evidence>
<feature type="region of interest" description="Disordered" evidence="1">
    <location>
        <begin position="26"/>
        <end position="112"/>
    </location>
</feature>
<name>A0ABP5WMN0_9ACTN</name>
<feature type="compositionally biased region" description="Basic and acidic residues" evidence="1">
    <location>
        <begin position="43"/>
        <end position="52"/>
    </location>
</feature>
<gene>
    <name evidence="2" type="ORF">GCM10010405_12670</name>
</gene>
<protein>
    <submittedName>
        <fullName evidence="2">Uncharacterized protein</fullName>
    </submittedName>
</protein>
<comment type="caution">
    <text evidence="2">The sequence shown here is derived from an EMBL/GenBank/DDBJ whole genome shotgun (WGS) entry which is preliminary data.</text>
</comment>
<evidence type="ECO:0000256" key="1">
    <source>
        <dbReference type="SAM" id="MobiDB-lite"/>
    </source>
</evidence>
<evidence type="ECO:0000313" key="2">
    <source>
        <dbReference type="EMBL" id="GAA2431266.1"/>
    </source>
</evidence>